<evidence type="ECO:0000256" key="7">
    <source>
        <dbReference type="ARBA" id="ARBA00023014"/>
    </source>
</evidence>
<evidence type="ECO:0000256" key="4">
    <source>
        <dbReference type="ARBA" id="ARBA00022723"/>
    </source>
</evidence>
<comment type="cofactor">
    <cofactor evidence="8">
        <name>[2Fe-2S] cluster</name>
        <dbReference type="ChEBI" id="CHEBI:190135"/>
    </cofactor>
</comment>
<proteinExistence type="inferred from homology"/>
<name>A0ABU9BHQ9_9BURK</name>
<dbReference type="InterPro" id="IPR036010">
    <property type="entry name" value="2Fe-2S_ferredoxin-like_sf"/>
</dbReference>
<evidence type="ECO:0000259" key="10">
    <source>
        <dbReference type="PROSITE" id="PS51085"/>
    </source>
</evidence>
<evidence type="ECO:0000256" key="2">
    <source>
        <dbReference type="ARBA" id="ARBA00022448"/>
    </source>
</evidence>
<gene>
    <name evidence="11" type="ORF">AACH11_24215</name>
</gene>
<sequence length="106" mass="11299">MTVEPGGHRVPLQAHRSLLLCALDAGLRLPHSCRNGTCRACLCRLRAGTVRHVIDWPGLSADEKAEGWILPCVAVAERPTSAPPGQPAVVIDQPAARRLDAPDTGH</sequence>
<dbReference type="Gene3D" id="3.10.20.30">
    <property type="match status" value="1"/>
</dbReference>
<keyword evidence="12" id="KW-1185">Reference proteome</keyword>
<dbReference type="CDD" id="cd00207">
    <property type="entry name" value="fer2"/>
    <property type="match status" value="1"/>
</dbReference>
<dbReference type="Pfam" id="PF00111">
    <property type="entry name" value="Fer2"/>
    <property type="match status" value="1"/>
</dbReference>
<keyword evidence="7" id="KW-0411">Iron-sulfur</keyword>
<dbReference type="SUPFAM" id="SSF54292">
    <property type="entry name" value="2Fe-2S ferredoxin-like"/>
    <property type="match status" value="1"/>
</dbReference>
<dbReference type="RefSeq" id="WP_341376861.1">
    <property type="nucleotide sequence ID" value="NZ_JBBUTF010000039.1"/>
</dbReference>
<comment type="caution">
    <text evidence="11">The sequence shown here is derived from an EMBL/GenBank/DDBJ whole genome shotgun (WGS) entry which is preliminary data.</text>
</comment>
<feature type="compositionally biased region" description="Basic and acidic residues" evidence="9">
    <location>
        <begin position="95"/>
        <end position="106"/>
    </location>
</feature>
<organism evidence="11 12">
    <name type="scientific">Pseudaquabacterium rugosum</name>
    <dbReference type="NCBI Taxonomy" id="2984194"/>
    <lineage>
        <taxon>Bacteria</taxon>
        <taxon>Pseudomonadati</taxon>
        <taxon>Pseudomonadota</taxon>
        <taxon>Betaproteobacteria</taxon>
        <taxon>Burkholderiales</taxon>
        <taxon>Sphaerotilaceae</taxon>
        <taxon>Pseudaquabacterium</taxon>
    </lineage>
</organism>
<dbReference type="Proteomes" id="UP001368500">
    <property type="component" value="Unassembled WGS sequence"/>
</dbReference>
<evidence type="ECO:0000256" key="1">
    <source>
        <dbReference type="ARBA" id="ARBA00007874"/>
    </source>
</evidence>
<protein>
    <submittedName>
        <fullName evidence="11">2Fe-2S iron-sulfur cluster-binding protein</fullName>
    </submittedName>
</protein>
<dbReference type="InterPro" id="IPR001041">
    <property type="entry name" value="2Fe-2S_ferredoxin-type"/>
</dbReference>
<evidence type="ECO:0000256" key="3">
    <source>
        <dbReference type="ARBA" id="ARBA00022714"/>
    </source>
</evidence>
<keyword evidence="4" id="KW-0479">Metal-binding</keyword>
<keyword evidence="2" id="KW-0813">Transport</keyword>
<evidence type="ECO:0000313" key="11">
    <source>
        <dbReference type="EMBL" id="MEK8029073.1"/>
    </source>
</evidence>
<keyword evidence="5" id="KW-0249">Electron transport</keyword>
<evidence type="ECO:0000256" key="8">
    <source>
        <dbReference type="ARBA" id="ARBA00034078"/>
    </source>
</evidence>
<dbReference type="PANTHER" id="PTHR43112">
    <property type="entry name" value="FERREDOXIN"/>
    <property type="match status" value="1"/>
</dbReference>
<evidence type="ECO:0000313" key="12">
    <source>
        <dbReference type="Proteomes" id="UP001368500"/>
    </source>
</evidence>
<evidence type="ECO:0000256" key="6">
    <source>
        <dbReference type="ARBA" id="ARBA00023004"/>
    </source>
</evidence>
<feature type="region of interest" description="Disordered" evidence="9">
    <location>
        <begin position="80"/>
        <end position="106"/>
    </location>
</feature>
<dbReference type="PANTHER" id="PTHR43112:SF3">
    <property type="entry name" value="FERREDOXIN-2, CHLOROPLASTIC"/>
    <property type="match status" value="1"/>
</dbReference>
<accession>A0ABU9BHQ9</accession>
<reference evidence="11 12" key="1">
    <citation type="submission" date="2024-04" db="EMBL/GenBank/DDBJ databases">
        <title>Novel species of the genus Ideonella isolated from streams.</title>
        <authorList>
            <person name="Lu H."/>
        </authorList>
    </citation>
    <scope>NUCLEOTIDE SEQUENCE [LARGE SCALE GENOMIC DNA]</scope>
    <source>
        <strain evidence="11 12">BYS139W</strain>
    </source>
</reference>
<comment type="similarity">
    <text evidence="1">Belongs to the 2Fe2S plant-type ferredoxin family.</text>
</comment>
<dbReference type="InterPro" id="IPR012675">
    <property type="entry name" value="Beta-grasp_dom_sf"/>
</dbReference>
<keyword evidence="3" id="KW-0001">2Fe-2S</keyword>
<keyword evidence="6" id="KW-0408">Iron</keyword>
<dbReference type="EMBL" id="JBBUTF010000039">
    <property type="protein sequence ID" value="MEK8029073.1"/>
    <property type="molecule type" value="Genomic_DNA"/>
</dbReference>
<dbReference type="PROSITE" id="PS51085">
    <property type="entry name" value="2FE2S_FER_2"/>
    <property type="match status" value="1"/>
</dbReference>
<evidence type="ECO:0000256" key="5">
    <source>
        <dbReference type="ARBA" id="ARBA00022982"/>
    </source>
</evidence>
<feature type="domain" description="2Fe-2S ferredoxin-type" evidence="10">
    <location>
        <begin position="1"/>
        <end position="97"/>
    </location>
</feature>
<evidence type="ECO:0000256" key="9">
    <source>
        <dbReference type="SAM" id="MobiDB-lite"/>
    </source>
</evidence>